<keyword evidence="5" id="KW-0812">Transmembrane</keyword>
<keyword evidence="6" id="KW-1133">Transmembrane helix</keyword>
<dbReference type="RefSeq" id="WP_117534642.1">
    <property type="nucleotide sequence ID" value="NZ_JAQDHG010000028.1"/>
</dbReference>
<comment type="subcellular location">
    <subcellularLocation>
        <location evidence="1">Cell inner membrane</location>
        <topology evidence="1">Multi-pass membrane protein</topology>
    </subcellularLocation>
</comment>
<name>A0A3E2X474_9FIRM</name>
<comment type="similarity">
    <text evidence="8">Belongs to the TRAP transporter small permease family.</text>
</comment>
<evidence type="ECO:0000256" key="7">
    <source>
        <dbReference type="ARBA" id="ARBA00023136"/>
    </source>
</evidence>
<dbReference type="EMBL" id="JAGZYH010000057">
    <property type="protein sequence ID" value="MBS6622919.1"/>
    <property type="molecule type" value="Genomic_DNA"/>
</dbReference>
<keyword evidence="3" id="KW-1003">Cell membrane</keyword>
<dbReference type="AlphaFoldDB" id="A0A3E2X474"/>
<protein>
    <submittedName>
        <fullName evidence="10">TRAP transporter small permease</fullName>
    </submittedName>
</protein>
<gene>
    <name evidence="10" type="ORF">KH315_12280</name>
</gene>
<keyword evidence="2" id="KW-0813">Transport</keyword>
<accession>A0A3E2X474</accession>
<reference evidence="10" key="1">
    <citation type="submission" date="2021-02" db="EMBL/GenBank/DDBJ databases">
        <title>Infant gut strain persistence is associated with maternal origin, phylogeny, and functional potential including surface adhesion and iron acquisition.</title>
        <authorList>
            <person name="Lou Y.C."/>
        </authorList>
    </citation>
    <scope>NUCLEOTIDE SEQUENCE</scope>
    <source>
        <strain evidence="10">L2_039_000G1_dasL2_039_000G1_maxbin2.maxbin.077</strain>
    </source>
</reference>
<comment type="caution">
    <text evidence="10">The sequence shown here is derived from an EMBL/GenBank/DDBJ whole genome shotgun (WGS) entry which is preliminary data.</text>
</comment>
<evidence type="ECO:0000313" key="11">
    <source>
        <dbReference type="Proteomes" id="UP000811365"/>
    </source>
</evidence>
<dbReference type="InterPro" id="IPR007387">
    <property type="entry name" value="TRAP_DctQ"/>
</dbReference>
<keyword evidence="7" id="KW-0472">Membrane</keyword>
<dbReference type="GO" id="GO:0005886">
    <property type="term" value="C:plasma membrane"/>
    <property type="evidence" value="ECO:0007669"/>
    <property type="project" value="UniProtKB-SubCell"/>
</dbReference>
<feature type="domain" description="Tripartite ATP-independent periplasmic transporters DctQ component" evidence="9">
    <location>
        <begin position="23"/>
        <end position="151"/>
    </location>
</feature>
<dbReference type="InterPro" id="IPR055348">
    <property type="entry name" value="DctQ"/>
</dbReference>
<evidence type="ECO:0000259" key="9">
    <source>
        <dbReference type="Pfam" id="PF04290"/>
    </source>
</evidence>
<evidence type="ECO:0000313" key="10">
    <source>
        <dbReference type="EMBL" id="MBS6622919.1"/>
    </source>
</evidence>
<evidence type="ECO:0000256" key="1">
    <source>
        <dbReference type="ARBA" id="ARBA00004429"/>
    </source>
</evidence>
<evidence type="ECO:0000256" key="2">
    <source>
        <dbReference type="ARBA" id="ARBA00022448"/>
    </source>
</evidence>
<sequence length="199" mass="21661">MNKLLDKVFRGIDIFTGILTGAMVLFVFLNVVLRMVFNSGLTWSEELARYLFVAVTYIGAISAMRANAHMTVDMVLSKVKAPLQMTFYVISQSLIAVLMMMLVHGSYKMVLQNTAARTAALGIPYALLYSLGILTGVAICVLAVANIFYAVTHPAEISKIVTVSTEDEELLAEAASAGDMSDEEYRTMLNDTEKGGNNA</sequence>
<dbReference type="PANTHER" id="PTHR35011">
    <property type="entry name" value="2,3-DIKETO-L-GULONATE TRAP TRANSPORTER SMALL PERMEASE PROTEIN YIAM"/>
    <property type="match status" value="1"/>
</dbReference>
<evidence type="ECO:0000256" key="4">
    <source>
        <dbReference type="ARBA" id="ARBA00022519"/>
    </source>
</evidence>
<organism evidence="10 11">
    <name type="scientific">Faecalibacterium prausnitzii</name>
    <dbReference type="NCBI Taxonomy" id="853"/>
    <lineage>
        <taxon>Bacteria</taxon>
        <taxon>Bacillati</taxon>
        <taxon>Bacillota</taxon>
        <taxon>Clostridia</taxon>
        <taxon>Eubacteriales</taxon>
        <taxon>Oscillospiraceae</taxon>
        <taxon>Faecalibacterium</taxon>
    </lineage>
</organism>
<dbReference type="GO" id="GO:0015740">
    <property type="term" value="P:C4-dicarboxylate transport"/>
    <property type="evidence" value="ECO:0007669"/>
    <property type="project" value="TreeGrafter"/>
</dbReference>
<dbReference type="PANTHER" id="PTHR35011:SF2">
    <property type="entry name" value="2,3-DIKETO-L-GULONATE TRAP TRANSPORTER SMALL PERMEASE PROTEIN YIAM"/>
    <property type="match status" value="1"/>
</dbReference>
<dbReference type="Proteomes" id="UP000811365">
    <property type="component" value="Unassembled WGS sequence"/>
</dbReference>
<evidence type="ECO:0000256" key="5">
    <source>
        <dbReference type="ARBA" id="ARBA00022692"/>
    </source>
</evidence>
<dbReference type="Pfam" id="PF04290">
    <property type="entry name" value="DctQ"/>
    <property type="match status" value="1"/>
</dbReference>
<dbReference type="GO" id="GO:0022857">
    <property type="term" value="F:transmembrane transporter activity"/>
    <property type="evidence" value="ECO:0007669"/>
    <property type="project" value="TreeGrafter"/>
</dbReference>
<evidence type="ECO:0000256" key="6">
    <source>
        <dbReference type="ARBA" id="ARBA00022989"/>
    </source>
</evidence>
<keyword evidence="4" id="KW-0997">Cell inner membrane</keyword>
<proteinExistence type="inferred from homology"/>
<evidence type="ECO:0000256" key="8">
    <source>
        <dbReference type="ARBA" id="ARBA00038436"/>
    </source>
</evidence>
<evidence type="ECO:0000256" key="3">
    <source>
        <dbReference type="ARBA" id="ARBA00022475"/>
    </source>
</evidence>